<comment type="caution">
    <text evidence="3">The sequence shown here is derived from an EMBL/GenBank/DDBJ whole genome shotgun (WGS) entry which is preliminary data.</text>
</comment>
<dbReference type="PANTHER" id="PTHR48044:SF23">
    <property type="entry name" value="ANTHOCYANIDIN 3-O-GLUCOSYLTRANSFERASE-LIKE"/>
    <property type="match status" value="1"/>
</dbReference>
<reference evidence="3" key="1">
    <citation type="submission" date="2023-02" db="EMBL/GenBank/DDBJ databases">
        <title>Genome of toxic invasive species Heracleum sosnowskyi carries increased number of genes despite the absence of recent whole-genome duplications.</title>
        <authorList>
            <person name="Schelkunov M."/>
            <person name="Shtratnikova V."/>
            <person name="Makarenko M."/>
            <person name="Klepikova A."/>
            <person name="Omelchenko D."/>
            <person name="Novikova G."/>
            <person name="Obukhova E."/>
            <person name="Bogdanov V."/>
            <person name="Penin A."/>
            <person name="Logacheva M."/>
        </authorList>
    </citation>
    <scope>NUCLEOTIDE SEQUENCE</scope>
    <source>
        <strain evidence="3">Hsosn_3</strain>
        <tissue evidence="3">Leaf</tissue>
    </source>
</reference>
<accession>A0AAD8JAE2</accession>
<protein>
    <recommendedName>
        <fullName evidence="2">Glycosyltransferase N-terminal domain-containing protein</fullName>
    </recommendedName>
</protein>
<evidence type="ECO:0000259" key="2">
    <source>
        <dbReference type="Pfam" id="PF26168"/>
    </source>
</evidence>
<dbReference type="GO" id="GO:1901135">
    <property type="term" value="P:carbohydrate derivative metabolic process"/>
    <property type="evidence" value="ECO:0007669"/>
    <property type="project" value="UniProtKB-ARBA"/>
</dbReference>
<sequence length="228" mass="25884">MVPFRAQGHINQLLQLSTTISATNDIPIHLVTTDILLHQAKSRFAGAPLANINFHEFTSRYNITKFWKIFQTLSTICRSWNASSPARCFCVHGVSLFWEVYGKPNIINDATVEHLPPIDSSFPIEFVEHITRNMKLLKLMTGFLYDGCRLLEGKDIDLMNSREMMGPDVKQWAVGPFDLLDVTPKTESSERHKSFKWLDEQSENSVIYVCFGTSVSISDEQVEELAIG</sequence>
<dbReference type="SUPFAM" id="SSF53756">
    <property type="entry name" value="UDP-Glycosyltransferase/glycogen phosphorylase"/>
    <property type="match status" value="1"/>
</dbReference>
<dbReference type="Gene3D" id="3.40.50.2000">
    <property type="entry name" value="Glycogen Phosphorylase B"/>
    <property type="match status" value="1"/>
</dbReference>
<dbReference type="AlphaFoldDB" id="A0AAD8JAE2"/>
<keyword evidence="4" id="KW-1185">Reference proteome</keyword>
<comment type="similarity">
    <text evidence="1">Belongs to the UDP-glycosyltransferase family.</text>
</comment>
<dbReference type="GO" id="GO:0008194">
    <property type="term" value="F:UDP-glycosyltransferase activity"/>
    <property type="evidence" value="ECO:0007669"/>
    <property type="project" value="UniProtKB-ARBA"/>
</dbReference>
<dbReference type="InterPro" id="IPR058980">
    <property type="entry name" value="Glyco_transf_N"/>
</dbReference>
<dbReference type="PANTHER" id="PTHR48044">
    <property type="entry name" value="GLYCOSYLTRANSFERASE"/>
    <property type="match status" value="1"/>
</dbReference>
<dbReference type="Proteomes" id="UP001237642">
    <property type="component" value="Unassembled WGS sequence"/>
</dbReference>
<feature type="domain" description="Glycosyltransferase N-terminal" evidence="2">
    <location>
        <begin position="86"/>
        <end position="177"/>
    </location>
</feature>
<dbReference type="Pfam" id="PF26168">
    <property type="entry name" value="Glyco_transf_N"/>
    <property type="match status" value="2"/>
</dbReference>
<name>A0AAD8JAE2_9APIA</name>
<evidence type="ECO:0000313" key="4">
    <source>
        <dbReference type="Proteomes" id="UP001237642"/>
    </source>
</evidence>
<organism evidence="3 4">
    <name type="scientific">Heracleum sosnowskyi</name>
    <dbReference type="NCBI Taxonomy" id="360622"/>
    <lineage>
        <taxon>Eukaryota</taxon>
        <taxon>Viridiplantae</taxon>
        <taxon>Streptophyta</taxon>
        <taxon>Embryophyta</taxon>
        <taxon>Tracheophyta</taxon>
        <taxon>Spermatophyta</taxon>
        <taxon>Magnoliopsida</taxon>
        <taxon>eudicotyledons</taxon>
        <taxon>Gunneridae</taxon>
        <taxon>Pentapetalae</taxon>
        <taxon>asterids</taxon>
        <taxon>campanulids</taxon>
        <taxon>Apiales</taxon>
        <taxon>Apiaceae</taxon>
        <taxon>Apioideae</taxon>
        <taxon>apioid superclade</taxon>
        <taxon>Tordylieae</taxon>
        <taxon>Tordyliinae</taxon>
        <taxon>Heracleum</taxon>
    </lineage>
</organism>
<reference evidence="3" key="2">
    <citation type="submission" date="2023-05" db="EMBL/GenBank/DDBJ databases">
        <authorList>
            <person name="Schelkunov M.I."/>
        </authorList>
    </citation>
    <scope>NUCLEOTIDE SEQUENCE</scope>
    <source>
        <strain evidence="3">Hsosn_3</strain>
        <tissue evidence="3">Leaf</tissue>
    </source>
</reference>
<proteinExistence type="inferred from homology"/>
<dbReference type="EMBL" id="JAUIZM010000002">
    <property type="protein sequence ID" value="KAK1399448.1"/>
    <property type="molecule type" value="Genomic_DNA"/>
</dbReference>
<evidence type="ECO:0000313" key="3">
    <source>
        <dbReference type="EMBL" id="KAK1399448.1"/>
    </source>
</evidence>
<evidence type="ECO:0000256" key="1">
    <source>
        <dbReference type="ARBA" id="ARBA00009995"/>
    </source>
</evidence>
<gene>
    <name evidence="3" type="ORF">POM88_009311</name>
</gene>
<feature type="domain" description="Glycosyltransferase N-terminal" evidence="2">
    <location>
        <begin position="1"/>
        <end position="58"/>
    </location>
</feature>